<name>A0A9X3HNI5_9FLAO</name>
<evidence type="ECO:0000313" key="1">
    <source>
        <dbReference type="EMBL" id="MCV9934716.1"/>
    </source>
</evidence>
<keyword evidence="2" id="KW-1185">Reference proteome</keyword>
<accession>A0A9X3HNI5</accession>
<organism evidence="1 2">
    <name type="scientific">Flavobacterium frigoritolerans</name>
    <dbReference type="NCBI Taxonomy" id="2987686"/>
    <lineage>
        <taxon>Bacteria</taxon>
        <taxon>Pseudomonadati</taxon>
        <taxon>Bacteroidota</taxon>
        <taxon>Flavobacteriia</taxon>
        <taxon>Flavobacteriales</taxon>
        <taxon>Flavobacteriaceae</taxon>
        <taxon>Flavobacterium</taxon>
    </lineage>
</organism>
<dbReference type="EMBL" id="JAOZEV010000045">
    <property type="protein sequence ID" value="MCV9934716.1"/>
    <property type="molecule type" value="Genomic_DNA"/>
</dbReference>
<gene>
    <name evidence="1" type="ORF">OIU80_20770</name>
</gene>
<dbReference type="Proteomes" id="UP001151133">
    <property type="component" value="Unassembled WGS sequence"/>
</dbReference>
<sequence length="241" mass="28494">MKRIFILFILFTTFLSCKKEKGKESTKLQINKGNGMSINSIGNTTKKIIEQQVIHGYAIKEAGLDMESDYNYEKEDYDVIKQVSIDILKSYNYRALNNENFQNKVSKIFNFKSIEKDINFLIEFACPLDKIKYQLDINYTVSNNNPLFIDLKNNIILEAFFAPQLMNYKIEYPDIYNKEEKAEKKRSINGVFIDIIKWKDVKDLAEQRKKNIQTLVARNMYLFNDSRAHFKWLLLNDENFI</sequence>
<protein>
    <recommendedName>
        <fullName evidence="3">Lipoprotein</fullName>
    </recommendedName>
</protein>
<dbReference type="RefSeq" id="WP_264288875.1">
    <property type="nucleotide sequence ID" value="NZ_JAOZEV010000045.1"/>
</dbReference>
<reference evidence="1" key="1">
    <citation type="submission" date="2022-10" db="EMBL/GenBank/DDBJ databases">
        <title>Two novel species of Flavobacterium.</title>
        <authorList>
            <person name="Liu Q."/>
            <person name="Xin Y.-H."/>
        </authorList>
    </citation>
    <scope>NUCLEOTIDE SEQUENCE</scope>
    <source>
        <strain evidence="1">LS1R47</strain>
    </source>
</reference>
<proteinExistence type="predicted"/>
<dbReference type="PROSITE" id="PS51257">
    <property type="entry name" value="PROKAR_LIPOPROTEIN"/>
    <property type="match status" value="1"/>
</dbReference>
<dbReference type="AlphaFoldDB" id="A0A9X3HNI5"/>
<evidence type="ECO:0000313" key="2">
    <source>
        <dbReference type="Proteomes" id="UP001151133"/>
    </source>
</evidence>
<evidence type="ECO:0008006" key="3">
    <source>
        <dbReference type="Google" id="ProtNLM"/>
    </source>
</evidence>
<feature type="non-terminal residue" evidence="1">
    <location>
        <position position="241"/>
    </location>
</feature>
<comment type="caution">
    <text evidence="1">The sequence shown here is derived from an EMBL/GenBank/DDBJ whole genome shotgun (WGS) entry which is preliminary data.</text>
</comment>